<feature type="compositionally biased region" description="Basic and acidic residues" evidence="1">
    <location>
        <begin position="14"/>
        <end position="45"/>
    </location>
</feature>
<gene>
    <name evidence="2" type="ORF">ACFOY2_22450</name>
</gene>
<feature type="region of interest" description="Disordered" evidence="1">
    <location>
        <begin position="1"/>
        <end position="72"/>
    </location>
</feature>
<feature type="compositionally biased region" description="Basic residues" evidence="1">
    <location>
        <begin position="59"/>
        <end position="72"/>
    </location>
</feature>
<evidence type="ECO:0000256" key="1">
    <source>
        <dbReference type="SAM" id="MobiDB-lite"/>
    </source>
</evidence>
<proteinExistence type="predicted"/>
<name>A0ABV8G7M9_9ACTN</name>
<keyword evidence="3" id="KW-1185">Reference proteome</keyword>
<dbReference type="EMBL" id="JBHSBI010000011">
    <property type="protein sequence ID" value="MFC4010006.1"/>
    <property type="molecule type" value="Genomic_DNA"/>
</dbReference>
<feature type="compositionally biased region" description="Low complexity" evidence="1">
    <location>
        <begin position="49"/>
        <end position="58"/>
    </location>
</feature>
<evidence type="ECO:0000313" key="3">
    <source>
        <dbReference type="Proteomes" id="UP001595851"/>
    </source>
</evidence>
<organism evidence="2 3">
    <name type="scientific">Nonomuraea purpurea</name>
    <dbReference type="NCBI Taxonomy" id="1849276"/>
    <lineage>
        <taxon>Bacteria</taxon>
        <taxon>Bacillati</taxon>
        <taxon>Actinomycetota</taxon>
        <taxon>Actinomycetes</taxon>
        <taxon>Streptosporangiales</taxon>
        <taxon>Streptosporangiaceae</taxon>
        <taxon>Nonomuraea</taxon>
    </lineage>
</organism>
<protein>
    <submittedName>
        <fullName evidence="2">Uncharacterized protein</fullName>
    </submittedName>
</protein>
<reference evidence="3" key="1">
    <citation type="journal article" date="2019" name="Int. J. Syst. Evol. Microbiol.">
        <title>The Global Catalogue of Microorganisms (GCM) 10K type strain sequencing project: providing services to taxonomists for standard genome sequencing and annotation.</title>
        <authorList>
            <consortium name="The Broad Institute Genomics Platform"/>
            <consortium name="The Broad Institute Genome Sequencing Center for Infectious Disease"/>
            <person name="Wu L."/>
            <person name="Ma J."/>
        </authorList>
    </citation>
    <scope>NUCLEOTIDE SEQUENCE [LARGE SCALE GENOMIC DNA]</scope>
    <source>
        <strain evidence="3">TBRC 1276</strain>
    </source>
</reference>
<evidence type="ECO:0000313" key="2">
    <source>
        <dbReference type="EMBL" id="MFC4010006.1"/>
    </source>
</evidence>
<dbReference type="Proteomes" id="UP001595851">
    <property type="component" value="Unassembled WGS sequence"/>
</dbReference>
<dbReference type="RefSeq" id="WP_379530031.1">
    <property type="nucleotide sequence ID" value="NZ_JBHSBI010000011.1"/>
</dbReference>
<comment type="caution">
    <text evidence="2">The sequence shown here is derived from an EMBL/GenBank/DDBJ whole genome shotgun (WGS) entry which is preliminary data.</text>
</comment>
<accession>A0ABV8G7M9</accession>
<sequence>MDASSEPFAASHGAHYECKEEEHESSHHSEGCNVDGLHRGREHNSRPIGARAEPAAGRRAGKLRHHGQQGRKRQFPEVLANATVIIRLFDLLCDFAGYRIKDLGHWNNRASSFLTGNGCNAVNIHNDSNFLDYGTGFRNPRRAQHRPAVHAPGFDNNVQSIALWRM</sequence>